<feature type="compositionally biased region" description="Basic and acidic residues" evidence="1">
    <location>
        <begin position="705"/>
        <end position="716"/>
    </location>
</feature>
<gene>
    <name evidence="2" type="ORF">QQF64_025385</name>
</gene>
<feature type="region of interest" description="Disordered" evidence="1">
    <location>
        <begin position="215"/>
        <end position="246"/>
    </location>
</feature>
<evidence type="ECO:0000256" key="1">
    <source>
        <dbReference type="SAM" id="MobiDB-lite"/>
    </source>
</evidence>
<accession>A0ABR3NPP3</accession>
<dbReference type="Proteomes" id="UP001558613">
    <property type="component" value="Unassembled WGS sequence"/>
</dbReference>
<evidence type="ECO:0008006" key="4">
    <source>
        <dbReference type="Google" id="ProtNLM"/>
    </source>
</evidence>
<feature type="region of interest" description="Disordered" evidence="1">
    <location>
        <begin position="153"/>
        <end position="179"/>
    </location>
</feature>
<feature type="compositionally biased region" description="Polar residues" evidence="1">
    <location>
        <begin position="736"/>
        <end position="748"/>
    </location>
</feature>
<dbReference type="PANTHER" id="PTHR13594">
    <property type="entry name" value="CENTRIOLAR COILED-COIL PROTEIN OF 110 KDA"/>
    <property type="match status" value="1"/>
</dbReference>
<feature type="compositionally biased region" description="Basic and acidic residues" evidence="1">
    <location>
        <begin position="777"/>
        <end position="789"/>
    </location>
</feature>
<dbReference type="InterPro" id="IPR033207">
    <property type="entry name" value="CCP110"/>
</dbReference>
<dbReference type="EMBL" id="JAYMGO010000003">
    <property type="protein sequence ID" value="KAL1278712.1"/>
    <property type="molecule type" value="Genomic_DNA"/>
</dbReference>
<comment type="caution">
    <text evidence="2">The sequence shown here is derived from an EMBL/GenBank/DDBJ whole genome shotgun (WGS) entry which is preliminary data.</text>
</comment>
<dbReference type="Pfam" id="PF16025">
    <property type="entry name" value="CaM_bind"/>
    <property type="match status" value="1"/>
</dbReference>
<evidence type="ECO:0000313" key="2">
    <source>
        <dbReference type="EMBL" id="KAL1278712.1"/>
    </source>
</evidence>
<keyword evidence="3" id="KW-1185">Reference proteome</keyword>
<dbReference type="PANTHER" id="PTHR13594:SF3">
    <property type="entry name" value="CENTRIOLAR COILED-COIL PROTEIN OF 110 KDA-LIKE ISOFORM X3"/>
    <property type="match status" value="1"/>
</dbReference>
<name>A0ABR3NPP3_9TELE</name>
<reference evidence="2 3" key="1">
    <citation type="submission" date="2023-09" db="EMBL/GenBank/DDBJ databases">
        <authorList>
            <person name="Wang M."/>
        </authorList>
    </citation>
    <scope>NUCLEOTIDE SEQUENCE [LARGE SCALE GENOMIC DNA]</scope>
    <source>
        <strain evidence="2">GT-2023</strain>
        <tissue evidence="2">Liver</tissue>
    </source>
</reference>
<evidence type="ECO:0000313" key="3">
    <source>
        <dbReference type="Proteomes" id="UP001558613"/>
    </source>
</evidence>
<sequence length="796" mass="89874">MTASERGGADEDQTERPGQLQLCGGDMDSYEDFCTRILSKLQSEMMHEKSCSTAPARRVAQSLICFHGRAVLSPVLSEKQKREMVEYRKRASKVEAERQVHYNKNLLNQIQTILWTNKVPKILDVPKPSEQCLSPSPSPKTDYRNGFTVPDPAKLTPTGATEPYILSNKQPVTPSAELPGVMRGKSAEEKQMQEEIETDAVCLQNLLKKSREFIEKEQGKQGSKVNKMDDPSRILSESPSDKENLSSLDCTVSGLPFYIPTSNQTSPSNLISPEPGLNASLSARPHRGRARPISAGSIFFSFPENPNQLNIIAHARPQEIKTTGTQDRKLLGVENVSMSRYDDLSRLNEIVGRLETSPVDPELTSPLFRRRCHTLDSHLSSRHQSPVIDRSQERMPRFMAGVTARTPTRLSPPSPMNKTFTRDSPIAAFMGSGISPDSPSRAKLPFETERNSVINAVLKERRTDEMQWQVHALEDMQRSLEDDYAFRMSCLMAEQERELLLSQESEERVRRLRSQGVLSPVAGEDGCEIMAADERYPILSPMCPLSPGDRSPRHPVPSIGFPSTSLDVPSPSIQTPIYMRGLNYSTTMRNRLSQVVTAEQQRALCHLTAIVKGFLIRRLLKTEKVKHLRQTIQDTQEFIRSFSTDAPQRNDPLSEQDLSLQERVRAQLRAALFDIYDIFFTMTLEERLSLLQQDRELRTERKLREMEKAKSSKDKVILSAATQKSLDRKKRVGESPGQTRRAQKTKSPPTKRILQPSQGQNAPVSGQQLLRRGSYKKTPEERLQHSERLKKQHSLG</sequence>
<protein>
    <recommendedName>
        <fullName evidence="4">Centriolar coiled-coil protein of 110 kDa-like</fullName>
    </recommendedName>
</protein>
<feature type="compositionally biased region" description="Polar residues" evidence="1">
    <location>
        <begin position="755"/>
        <end position="768"/>
    </location>
</feature>
<organism evidence="2 3">
    <name type="scientific">Cirrhinus molitorella</name>
    <name type="common">mud carp</name>
    <dbReference type="NCBI Taxonomy" id="172907"/>
    <lineage>
        <taxon>Eukaryota</taxon>
        <taxon>Metazoa</taxon>
        <taxon>Chordata</taxon>
        <taxon>Craniata</taxon>
        <taxon>Vertebrata</taxon>
        <taxon>Euteleostomi</taxon>
        <taxon>Actinopterygii</taxon>
        <taxon>Neopterygii</taxon>
        <taxon>Teleostei</taxon>
        <taxon>Ostariophysi</taxon>
        <taxon>Cypriniformes</taxon>
        <taxon>Cyprinidae</taxon>
        <taxon>Labeoninae</taxon>
        <taxon>Labeonini</taxon>
        <taxon>Cirrhinus</taxon>
    </lineage>
</organism>
<feature type="region of interest" description="Disordered" evidence="1">
    <location>
        <begin position="1"/>
        <end position="21"/>
    </location>
</feature>
<feature type="region of interest" description="Disordered" evidence="1">
    <location>
        <begin position="705"/>
        <end position="796"/>
    </location>
</feature>
<proteinExistence type="predicted"/>